<dbReference type="EMBL" id="BQMJ01000051">
    <property type="protein sequence ID" value="GJQ14123.1"/>
    <property type="molecule type" value="Genomic_DNA"/>
</dbReference>
<dbReference type="OrthoDB" id="331602at2759"/>
<protein>
    <recommendedName>
        <fullName evidence="2">KxDL domain-containing protein</fullName>
    </recommendedName>
</protein>
<dbReference type="Pfam" id="PF10241">
    <property type="entry name" value="KxDL"/>
    <property type="match status" value="1"/>
</dbReference>
<dbReference type="AlphaFoldDB" id="A0A9C7USR6"/>
<accession>A0A9C7USR6</accession>
<organism evidence="3 4">
    <name type="scientific">Galdieria partita</name>
    <dbReference type="NCBI Taxonomy" id="83374"/>
    <lineage>
        <taxon>Eukaryota</taxon>
        <taxon>Rhodophyta</taxon>
        <taxon>Bangiophyceae</taxon>
        <taxon>Galdieriales</taxon>
        <taxon>Galdieriaceae</taxon>
        <taxon>Galdieria</taxon>
    </lineage>
</organism>
<feature type="domain" description="KxDL" evidence="2">
    <location>
        <begin position="5"/>
        <end position="78"/>
    </location>
</feature>
<proteinExistence type="inferred from homology"/>
<dbReference type="Proteomes" id="UP001061958">
    <property type="component" value="Unassembled WGS sequence"/>
</dbReference>
<comment type="similarity">
    <text evidence="1">Belongs to the KXD1 family.</text>
</comment>
<name>A0A9C7USR6_9RHOD</name>
<gene>
    <name evidence="3" type="ORF">GpartN1_g5914.t1</name>
</gene>
<evidence type="ECO:0000313" key="3">
    <source>
        <dbReference type="EMBL" id="GJQ14123.1"/>
    </source>
</evidence>
<comment type="caution">
    <text evidence="3">The sequence shown here is derived from an EMBL/GenBank/DDBJ whole genome shotgun (WGS) entry which is preliminary data.</text>
</comment>
<evidence type="ECO:0000259" key="2">
    <source>
        <dbReference type="Pfam" id="PF10241"/>
    </source>
</evidence>
<reference evidence="3" key="1">
    <citation type="journal article" date="2022" name="Proc. Natl. Acad. Sci. U.S.A.">
        <title>Life cycle and functional genomics of the unicellular red alga Galdieria for elucidating algal and plant evolution and industrial use.</title>
        <authorList>
            <person name="Hirooka S."/>
            <person name="Itabashi T."/>
            <person name="Ichinose T.M."/>
            <person name="Onuma R."/>
            <person name="Fujiwara T."/>
            <person name="Yamashita S."/>
            <person name="Jong L.W."/>
            <person name="Tomita R."/>
            <person name="Iwane A.H."/>
            <person name="Miyagishima S.Y."/>
        </authorList>
    </citation>
    <scope>NUCLEOTIDE SEQUENCE</scope>
    <source>
        <strain evidence="3">NBRC 102759</strain>
    </source>
</reference>
<reference evidence="3" key="2">
    <citation type="submission" date="2022-01" db="EMBL/GenBank/DDBJ databases">
        <authorList>
            <person name="Hirooka S."/>
            <person name="Miyagishima S.Y."/>
        </authorList>
    </citation>
    <scope>NUCLEOTIDE SEQUENCE</scope>
    <source>
        <strain evidence="3">NBRC 102759</strain>
    </source>
</reference>
<sequence>MSHLFSLVDNHQVALIREQQRRITEQISSDVAKVEECTKELKRLYEETHSDFQRALEKTKQIKEDLELIDRLLSRLQKTKSG</sequence>
<keyword evidence="4" id="KW-1185">Reference proteome</keyword>
<evidence type="ECO:0000256" key="1">
    <source>
        <dbReference type="ARBA" id="ARBA00005913"/>
    </source>
</evidence>
<evidence type="ECO:0000313" key="4">
    <source>
        <dbReference type="Proteomes" id="UP001061958"/>
    </source>
</evidence>
<dbReference type="InterPro" id="IPR019371">
    <property type="entry name" value="KxDL_dom"/>
</dbReference>